<comment type="caution">
    <text evidence="1">The sequence shown here is derived from an EMBL/GenBank/DDBJ whole genome shotgun (WGS) entry which is preliminary data.</text>
</comment>
<dbReference type="AlphaFoldDB" id="A0A1Y2F4S4"/>
<accession>A0A1Y2F4S4</accession>
<proteinExistence type="predicted"/>
<keyword evidence="2" id="KW-1185">Reference proteome</keyword>
<reference evidence="1" key="1">
    <citation type="submission" date="2016-07" db="EMBL/GenBank/DDBJ databases">
        <title>Pervasive Adenine N6-methylation of Active Genes in Fungi.</title>
        <authorList>
            <consortium name="DOE Joint Genome Institute"/>
            <person name="Mondo S.J."/>
            <person name="Dannebaum R.O."/>
            <person name="Kuo R.C."/>
            <person name="Labutti K."/>
            <person name="Haridas S."/>
            <person name="Kuo A."/>
            <person name="Salamov A."/>
            <person name="Ahrendt S.R."/>
            <person name="Lipzen A."/>
            <person name="Sullivan W."/>
            <person name="Andreopoulos W.B."/>
            <person name="Clum A."/>
            <person name="Lindquist E."/>
            <person name="Daum C."/>
            <person name="Ramamoorthy G.K."/>
            <person name="Gryganskyi A."/>
            <person name="Culley D."/>
            <person name="Magnuson J.K."/>
            <person name="James T.Y."/>
            <person name="O'Malley M.A."/>
            <person name="Stajich J.E."/>
            <person name="Spatafora J.W."/>
            <person name="Visel A."/>
            <person name="Grigoriev I.V."/>
        </authorList>
    </citation>
    <scope>NUCLEOTIDE SEQUENCE [LARGE SCALE GENOMIC DNA]</scope>
    <source>
        <strain evidence="1">62-1032</strain>
    </source>
</reference>
<name>A0A1Y2F4S4_9BASI</name>
<protein>
    <recommendedName>
        <fullName evidence="3">F-box domain-containing protein</fullName>
    </recommendedName>
</protein>
<dbReference type="OrthoDB" id="3023040at2759"/>
<evidence type="ECO:0000313" key="1">
    <source>
        <dbReference type="EMBL" id="ORY78869.1"/>
    </source>
</evidence>
<dbReference type="EMBL" id="MCGR01000028">
    <property type="protein sequence ID" value="ORY78869.1"/>
    <property type="molecule type" value="Genomic_DNA"/>
</dbReference>
<evidence type="ECO:0008006" key="3">
    <source>
        <dbReference type="Google" id="ProtNLM"/>
    </source>
</evidence>
<dbReference type="Proteomes" id="UP000193467">
    <property type="component" value="Unassembled WGS sequence"/>
</dbReference>
<organism evidence="1 2">
    <name type="scientific">Leucosporidium creatinivorum</name>
    <dbReference type="NCBI Taxonomy" id="106004"/>
    <lineage>
        <taxon>Eukaryota</taxon>
        <taxon>Fungi</taxon>
        <taxon>Dikarya</taxon>
        <taxon>Basidiomycota</taxon>
        <taxon>Pucciniomycotina</taxon>
        <taxon>Microbotryomycetes</taxon>
        <taxon>Leucosporidiales</taxon>
        <taxon>Leucosporidium</taxon>
    </lineage>
</organism>
<gene>
    <name evidence="1" type="ORF">BCR35DRAFT_332199</name>
</gene>
<evidence type="ECO:0000313" key="2">
    <source>
        <dbReference type="Proteomes" id="UP000193467"/>
    </source>
</evidence>
<sequence>MAVIQDLPPETLYRIFELLEEAYAWYRILSTAKPNLCAVSLVAPTWTAWAQQLMLADIELEYRNDQKLLGHLQRRETRPLVQRLELRSLRPERVATFVLICQLVGGLETSRLESKAHEDDEVAVERLYPKVLVELNLKRPEIDGQLSGSRPSPLPHSLALEHLELSAEYFPSFSILRPLLLATHNLTSLTLSYLIGDQQRLGRDDRDAWLQVAPRLRHLHLCCPPEPRSLATITAGGDNLFLDAFLPACTSLVSFEIHLLSFENLFPRLALLTVQLRVLVTSFGVGPFNDRIPRRRIRRNFLHPPLSELKRWRMMMSVEAGREQEKEEFLEMWTELCEEFGVEARGEERYFTG</sequence>
<dbReference type="InParanoid" id="A0A1Y2F4S4"/>